<sequence length="44" mass="4972">MCCRQTIHIKSFTTSSFSAMKLTTVPRGKTSLLKFTNRIRGYCG</sequence>
<evidence type="ECO:0000313" key="1">
    <source>
        <dbReference type="EMBL" id="KTF06406.1"/>
    </source>
</evidence>
<accession>A0A1B6NSF4</accession>
<proteinExistence type="predicted"/>
<dbReference type="EMBL" id="AYSL01001170">
    <property type="protein sequence ID" value="KTF06406.1"/>
    <property type="molecule type" value="Genomic_DNA"/>
</dbReference>
<reference evidence="1" key="1">
    <citation type="submission" date="2013-11" db="EMBL/GenBank/DDBJ databases">
        <title>Microbial diversity, functional groups and degradation webs in Northern and Southern Mediterranean and Red Sea marine crude oil polluted sites.</title>
        <authorList>
            <person name="Daffonchio D."/>
            <person name="Mapelli F."/>
            <person name="Ferrer M."/>
            <person name="Richter M."/>
            <person name="Cherif A."/>
            <person name="Malkawi H.I."/>
            <person name="Yakimov M.M."/>
            <person name="Abdel-Fattah Y.R."/>
            <person name="Blaghen M."/>
            <person name="Golyshin P.N."/>
            <person name="Kalogerakis N."/>
            <person name="Boon N."/>
            <person name="Magagnini M."/>
            <person name="Fava F."/>
        </authorList>
    </citation>
    <scope>NUCLEOTIDE SEQUENCE</scope>
</reference>
<organism evidence="1">
    <name type="scientific">marine sediment metagenome</name>
    <dbReference type="NCBI Taxonomy" id="412755"/>
    <lineage>
        <taxon>unclassified sequences</taxon>
        <taxon>metagenomes</taxon>
        <taxon>ecological metagenomes</taxon>
    </lineage>
</organism>
<protein>
    <submittedName>
        <fullName evidence="1">Uncharacterized protein</fullName>
    </submittedName>
</protein>
<gene>
    <name evidence="1" type="ORF">MGSAQ_002098</name>
</gene>
<name>A0A1B6NSF4_9ZZZZ</name>
<comment type="caution">
    <text evidence="1">The sequence shown here is derived from an EMBL/GenBank/DDBJ whole genome shotgun (WGS) entry which is preliminary data.</text>
</comment>
<dbReference type="AlphaFoldDB" id="A0A1B6NSF4"/>